<dbReference type="RefSeq" id="WP_408624879.1">
    <property type="nucleotide sequence ID" value="NZ_JBEQCT010000009.1"/>
</dbReference>
<dbReference type="SUPFAM" id="SSF51905">
    <property type="entry name" value="FAD/NAD(P)-binding domain"/>
    <property type="match status" value="1"/>
</dbReference>
<dbReference type="Pfam" id="PF01266">
    <property type="entry name" value="DAO"/>
    <property type="match status" value="1"/>
</dbReference>
<sequence>MRNPKPFRVAIIGGGVAGSICALRLVEAGLSVSLFEQGPELVNGPPICHLHAGGSLYRELSDAQCITLLEQSITTARSFPQALRARPTLIAVPKRDPGRVEDIIPRLDGLVAHYRHLIECCPANQVLGKPEHYYQLFSRSEAEQLARQSVPREAKQAQDWLINAVQRLDLDKLKFPLVLVQEYGVSLFRVAACIEQAVRQLTQFDVHLNSAIEQIEPTSAGFCLHYRQLQQRQHMEVDYLINAAGYRSGDIDDLLGIHKQRLVEFKAAYLARWAHFSGPWPEIVIHGQRGTKNGMAQLTPYGQGVFQLHGMAPGITLFEQGVARSNAQSAQPQLPTNLAPLAQGCWPEPLAAERTQAAIAHLAEFLPEFAKATWLAKPMSGAQQIPGEDLNQRVSGASFVGERYARSEIVKFSSALAAADDILSALSQFTKCSMAHLGQPLTIPASYSSEQINPLARIIVSRRHYPEALAAQILA</sequence>
<dbReference type="EMBL" id="JBEQCT010000009">
    <property type="protein sequence ID" value="MFM2486576.1"/>
    <property type="molecule type" value="Genomic_DNA"/>
</dbReference>
<evidence type="ECO:0000259" key="2">
    <source>
        <dbReference type="Pfam" id="PF01266"/>
    </source>
</evidence>
<evidence type="ECO:0000313" key="3">
    <source>
        <dbReference type="EMBL" id="MFM2486576.1"/>
    </source>
</evidence>
<comment type="caution">
    <text evidence="3">The sequence shown here is derived from an EMBL/GenBank/DDBJ whole genome shotgun (WGS) entry which is preliminary data.</text>
</comment>
<keyword evidence="4" id="KW-1185">Reference proteome</keyword>
<dbReference type="InterPro" id="IPR006076">
    <property type="entry name" value="FAD-dep_OxRdtase"/>
</dbReference>
<proteinExistence type="predicted"/>
<gene>
    <name evidence="3" type="ORF">ABUE30_16210</name>
</gene>
<dbReference type="Proteomes" id="UP001629953">
    <property type="component" value="Unassembled WGS sequence"/>
</dbReference>
<feature type="domain" description="FAD dependent oxidoreductase" evidence="2">
    <location>
        <begin position="8"/>
        <end position="270"/>
    </location>
</feature>
<dbReference type="InterPro" id="IPR036188">
    <property type="entry name" value="FAD/NAD-bd_sf"/>
</dbReference>
<name>A0ABW9GDH7_9GAMM</name>
<protein>
    <submittedName>
        <fullName evidence="3">FAD-dependent oxidoreductase</fullName>
    </submittedName>
</protein>
<accession>A0ABW9GDH7</accession>
<evidence type="ECO:0000256" key="1">
    <source>
        <dbReference type="ARBA" id="ARBA00023002"/>
    </source>
</evidence>
<keyword evidence="1" id="KW-0560">Oxidoreductase</keyword>
<reference evidence="3 4" key="1">
    <citation type="journal article" date="2013" name="Int. J. Syst. Evol. Microbiol.">
        <title>Celerinatantimonas yamalensis sp. nov., a cold-adapted diazotrophic bacterium from a cold permafrost brine.</title>
        <authorList>
            <person name="Shcherbakova V."/>
            <person name="Chuvilskaya N."/>
            <person name="Rivkina E."/>
            <person name="Demidov N."/>
            <person name="Uchaeva V."/>
            <person name="Suetin S."/>
            <person name="Suzina N."/>
            <person name="Gilichinsky D."/>
        </authorList>
    </citation>
    <scope>NUCLEOTIDE SEQUENCE [LARGE SCALE GENOMIC DNA]</scope>
    <source>
        <strain evidence="3 4">C7</strain>
    </source>
</reference>
<dbReference type="Gene3D" id="3.50.50.60">
    <property type="entry name" value="FAD/NAD(P)-binding domain"/>
    <property type="match status" value="1"/>
</dbReference>
<evidence type="ECO:0000313" key="4">
    <source>
        <dbReference type="Proteomes" id="UP001629953"/>
    </source>
</evidence>
<organism evidence="3 4">
    <name type="scientific">Celerinatantimonas yamalensis</name>
    <dbReference type="NCBI Taxonomy" id="559956"/>
    <lineage>
        <taxon>Bacteria</taxon>
        <taxon>Pseudomonadati</taxon>
        <taxon>Pseudomonadota</taxon>
        <taxon>Gammaproteobacteria</taxon>
        <taxon>Celerinatantimonadaceae</taxon>
        <taxon>Celerinatantimonas</taxon>
    </lineage>
</organism>